<dbReference type="EMBL" id="JAVREK010000026">
    <property type="protein sequence ID" value="MDT0304590.1"/>
    <property type="molecule type" value="Genomic_DNA"/>
</dbReference>
<name>A0ABU2KZ87_9ACTN</name>
<evidence type="ECO:0000313" key="2">
    <source>
        <dbReference type="EMBL" id="MDT0304590.1"/>
    </source>
</evidence>
<sequence>MTTDAPVPSGRSAPLLRVVRGDPTPEEAAALVAVLTARARAARAGDGGPAGPPPSGWRDRSRLPGRSPAPGPGAWRAAYGPR</sequence>
<dbReference type="InterPro" id="IPR032716">
    <property type="entry name" value="ACC_epsilon"/>
</dbReference>
<evidence type="ECO:0000256" key="1">
    <source>
        <dbReference type="SAM" id="MobiDB-lite"/>
    </source>
</evidence>
<dbReference type="RefSeq" id="WP_311547087.1">
    <property type="nucleotide sequence ID" value="NZ_JAVREK010000026.1"/>
</dbReference>
<reference evidence="3" key="1">
    <citation type="submission" date="2023-07" db="EMBL/GenBank/DDBJ databases">
        <title>30 novel species of actinomycetes from the DSMZ collection.</title>
        <authorList>
            <person name="Nouioui I."/>
        </authorList>
    </citation>
    <scope>NUCLEOTIDE SEQUENCE [LARGE SCALE GENOMIC DNA]</scope>
    <source>
        <strain evidence="3">DSM 45055</strain>
    </source>
</reference>
<dbReference type="Pfam" id="PF13822">
    <property type="entry name" value="ACC_epsilon"/>
    <property type="match status" value="1"/>
</dbReference>
<protein>
    <submittedName>
        <fullName evidence="2">Acyl-CoA carboxylase epsilon subunit</fullName>
    </submittedName>
</protein>
<proteinExistence type="predicted"/>
<accession>A0ABU2KZ87</accession>
<gene>
    <name evidence="2" type="ORF">RM446_20930</name>
</gene>
<comment type="caution">
    <text evidence="2">The sequence shown here is derived from an EMBL/GenBank/DDBJ whole genome shotgun (WGS) entry which is preliminary data.</text>
</comment>
<feature type="region of interest" description="Disordered" evidence="1">
    <location>
        <begin position="40"/>
        <end position="82"/>
    </location>
</feature>
<dbReference type="Proteomes" id="UP001183226">
    <property type="component" value="Unassembled WGS sequence"/>
</dbReference>
<organism evidence="2 3">
    <name type="scientific">Streptomonospora wellingtoniae</name>
    <dbReference type="NCBI Taxonomy" id="3075544"/>
    <lineage>
        <taxon>Bacteria</taxon>
        <taxon>Bacillati</taxon>
        <taxon>Actinomycetota</taxon>
        <taxon>Actinomycetes</taxon>
        <taxon>Streptosporangiales</taxon>
        <taxon>Nocardiopsidaceae</taxon>
        <taxon>Streptomonospora</taxon>
    </lineage>
</organism>
<evidence type="ECO:0000313" key="3">
    <source>
        <dbReference type="Proteomes" id="UP001183226"/>
    </source>
</evidence>
<feature type="region of interest" description="Disordered" evidence="1">
    <location>
        <begin position="1"/>
        <end position="22"/>
    </location>
</feature>
<keyword evidence="3" id="KW-1185">Reference proteome</keyword>